<dbReference type="AlphaFoldDB" id="A0ABD0VGK3"/>
<proteinExistence type="predicted"/>
<evidence type="ECO:0000256" key="1">
    <source>
        <dbReference type="SAM" id="MobiDB-lite"/>
    </source>
</evidence>
<dbReference type="Proteomes" id="UP001552299">
    <property type="component" value="Unassembled WGS sequence"/>
</dbReference>
<feature type="compositionally biased region" description="Basic and acidic residues" evidence="1">
    <location>
        <begin position="72"/>
        <end position="83"/>
    </location>
</feature>
<feature type="compositionally biased region" description="Basic residues" evidence="1">
    <location>
        <begin position="57"/>
        <end position="71"/>
    </location>
</feature>
<keyword evidence="3" id="KW-1185">Reference proteome</keyword>
<evidence type="ECO:0000313" key="2">
    <source>
        <dbReference type="EMBL" id="KAL0921628.1"/>
    </source>
</evidence>
<feature type="region of interest" description="Disordered" evidence="1">
    <location>
        <begin position="233"/>
        <end position="278"/>
    </location>
</feature>
<gene>
    <name evidence="2" type="ORF">M5K25_008720</name>
</gene>
<feature type="region of interest" description="Disordered" evidence="1">
    <location>
        <begin position="1"/>
        <end position="27"/>
    </location>
</feature>
<sequence length="293" mass="33396">MAGNAPPDKQEAKTAMQPPEDHPNSVFSKLIVELNVSKIRTQRHQIRLNPSPEGTLSKKRRREKEKKRRKRLLLDHRRSPLDNRKMPEFSRITARRRSSAGSPPDAGVLPDHRLTAEFCRSSTRRRSSAGLQRDAGVPPDYHPMPDFCQTTTHHQSSTVPQPDVGVPPDHLLTSKFRWTAAQRWSSSRLPIEVRLQFVIRFQADVLAPQEEVFLPRDPPLAEGVQLKHLHAEIPLPPPKRYPQSHQDNELADTTSSTHPSYIGRQPRIPPDLPEDLAQPHIAEIPRNALRHEL</sequence>
<accession>A0ABD0VGK3</accession>
<feature type="region of interest" description="Disordered" evidence="1">
    <location>
        <begin position="121"/>
        <end position="141"/>
    </location>
</feature>
<comment type="caution">
    <text evidence="2">The sequence shown here is derived from an EMBL/GenBank/DDBJ whole genome shotgun (WGS) entry which is preliminary data.</text>
</comment>
<name>A0ABD0VGK3_DENTH</name>
<protein>
    <submittedName>
        <fullName evidence="2">Uncharacterized protein</fullName>
    </submittedName>
</protein>
<evidence type="ECO:0000313" key="3">
    <source>
        <dbReference type="Proteomes" id="UP001552299"/>
    </source>
</evidence>
<dbReference type="EMBL" id="JANQDX010000007">
    <property type="protein sequence ID" value="KAL0921628.1"/>
    <property type="molecule type" value="Genomic_DNA"/>
</dbReference>
<reference evidence="2 3" key="1">
    <citation type="journal article" date="2024" name="Plant Biotechnol. J.">
        <title>Dendrobium thyrsiflorum genome and its molecular insights into genes involved in important horticultural traits.</title>
        <authorList>
            <person name="Chen B."/>
            <person name="Wang J.Y."/>
            <person name="Zheng P.J."/>
            <person name="Li K.L."/>
            <person name="Liang Y.M."/>
            <person name="Chen X.F."/>
            <person name="Zhang C."/>
            <person name="Zhao X."/>
            <person name="He X."/>
            <person name="Zhang G.Q."/>
            <person name="Liu Z.J."/>
            <person name="Xu Q."/>
        </authorList>
    </citation>
    <scope>NUCLEOTIDE SEQUENCE [LARGE SCALE GENOMIC DNA]</scope>
    <source>
        <strain evidence="2">GZMU011</strain>
    </source>
</reference>
<organism evidence="2 3">
    <name type="scientific">Dendrobium thyrsiflorum</name>
    <name type="common">Pinecone-like raceme dendrobium</name>
    <name type="synonym">Orchid</name>
    <dbReference type="NCBI Taxonomy" id="117978"/>
    <lineage>
        <taxon>Eukaryota</taxon>
        <taxon>Viridiplantae</taxon>
        <taxon>Streptophyta</taxon>
        <taxon>Embryophyta</taxon>
        <taxon>Tracheophyta</taxon>
        <taxon>Spermatophyta</taxon>
        <taxon>Magnoliopsida</taxon>
        <taxon>Liliopsida</taxon>
        <taxon>Asparagales</taxon>
        <taxon>Orchidaceae</taxon>
        <taxon>Epidendroideae</taxon>
        <taxon>Malaxideae</taxon>
        <taxon>Dendrobiinae</taxon>
        <taxon>Dendrobium</taxon>
    </lineage>
</organism>
<feature type="region of interest" description="Disordered" evidence="1">
    <location>
        <begin position="42"/>
        <end position="83"/>
    </location>
</feature>